<evidence type="ECO:0000313" key="2">
    <source>
        <dbReference type="Proteomes" id="UP000430466"/>
    </source>
</evidence>
<dbReference type="Proteomes" id="UP000430466">
    <property type="component" value="Unassembled WGS sequence"/>
</dbReference>
<protein>
    <submittedName>
        <fullName evidence="1">Uncharacterized protein</fullName>
    </submittedName>
</protein>
<dbReference type="EMBL" id="WHOE01000088">
    <property type="protein sequence ID" value="MPW14732.1"/>
    <property type="molecule type" value="Genomic_DNA"/>
</dbReference>
<name>A0A6A7K2D3_LACHE</name>
<accession>A0A6A7K2D3</accession>
<dbReference type="Pfam" id="PF18780">
    <property type="entry name" value="HNH_repeat"/>
    <property type="match status" value="3"/>
</dbReference>
<evidence type="ECO:0000313" key="1">
    <source>
        <dbReference type="EMBL" id="MPW14732.1"/>
    </source>
</evidence>
<dbReference type="InterPro" id="IPR041025">
    <property type="entry name" value="HNH_repeat"/>
</dbReference>
<gene>
    <name evidence="1" type="ORF">GDZ32_07515</name>
</gene>
<comment type="caution">
    <text evidence="1">The sequence shown here is derived from an EMBL/GenBank/DDBJ whole genome shotgun (WGS) entry which is preliminary data.</text>
</comment>
<organism evidence="1 2">
    <name type="scientific">Lactobacillus helveticus</name>
    <name type="common">Lactobacillus suntoryeus</name>
    <dbReference type="NCBI Taxonomy" id="1587"/>
    <lineage>
        <taxon>Bacteria</taxon>
        <taxon>Bacillati</taxon>
        <taxon>Bacillota</taxon>
        <taxon>Bacilli</taxon>
        <taxon>Lactobacillales</taxon>
        <taxon>Lactobacillaceae</taxon>
        <taxon>Lactobacillus</taxon>
    </lineage>
</organism>
<proteinExistence type="predicted"/>
<reference evidence="1 2" key="1">
    <citation type="submission" date="2019-10" db="EMBL/GenBank/DDBJ databases">
        <title>Draft genome sequences of Lactobacillus strains.</title>
        <authorList>
            <person name="Cho G.-S."/>
            <person name="Fagbemigun O."/>
            <person name="Brinks E."/>
            <person name="Franz C.M.A.P."/>
        </authorList>
    </citation>
    <scope>NUCLEOTIDE SEQUENCE [LARGE SCALE GENOMIC DNA]</scope>
    <source>
        <strain evidence="1 2">313</strain>
    </source>
</reference>
<dbReference type="AlphaFoldDB" id="A0A6A7K2D3"/>
<sequence>MNSVLTQKEQILQNIKSLYNQLGYPPKEKEYDTTYKIKSRTLVKKCFTTWPMAIKEAGIQAHFTGRMLTSKEELDFKLNRFINEYGYLPVLNDFEKNNLPEYPFLVFYQNTKNYQKNHPNVKFKTNISNVPVNNGKYEEAVLEYQDLKRKLSRVPFRYELSKRALKAISKEYYSYIDFVKAQGDKPLAQSKGNNRISDKQLIKDLQTLYRKLGYPPHASDYERSATVRNHFGSWQNALKSAGIKATFDSKNSRVTKEEVIFKIKKYIQAHGRIPRYNEYKNMGISYMTIQHYFGSNENAANYFKVLTFNQKISSQKIKIIKEGIQTLINTNKEINIANLSKVINLSIDKIRNDLETYFRQNNVRSKSIDKFCIAIGIDLDKYNWHLVLLEYDNFKKKHHRIPNVTQLSSVSYAKILQKYDSYRDFCIAIGDGDEYLREKYDLLTNEQLLFDLKVVANRLGRTPTIKDYYKCKKINRQTTYIKRFGSWTNGLSAAGLKLKDSQKNLIKHQEKMSNK</sequence>
<dbReference type="RefSeq" id="WP_152724186.1">
    <property type="nucleotide sequence ID" value="NZ_WHOE01000088.1"/>
</dbReference>